<evidence type="ECO:0000313" key="7">
    <source>
        <dbReference type="Proteomes" id="UP001183420"/>
    </source>
</evidence>
<dbReference type="PANTHER" id="PTHR33514:SF15">
    <property type="entry name" value="COBALT TRANSPORT PROTEIN"/>
    <property type="match status" value="1"/>
</dbReference>
<evidence type="ECO:0000256" key="3">
    <source>
        <dbReference type="ARBA" id="ARBA00022989"/>
    </source>
</evidence>
<evidence type="ECO:0000256" key="5">
    <source>
        <dbReference type="SAM" id="Phobius"/>
    </source>
</evidence>
<feature type="transmembrane region" description="Helical" evidence="5">
    <location>
        <begin position="239"/>
        <end position="260"/>
    </location>
</feature>
<evidence type="ECO:0000256" key="1">
    <source>
        <dbReference type="ARBA" id="ARBA00004141"/>
    </source>
</evidence>
<feature type="transmembrane region" description="Helical" evidence="5">
    <location>
        <begin position="306"/>
        <end position="323"/>
    </location>
</feature>
<organism evidence="6 7">
    <name type="scientific">Streptomyces millisiae</name>
    <dbReference type="NCBI Taxonomy" id="3075542"/>
    <lineage>
        <taxon>Bacteria</taxon>
        <taxon>Bacillati</taxon>
        <taxon>Actinomycetota</taxon>
        <taxon>Actinomycetes</taxon>
        <taxon>Kitasatosporales</taxon>
        <taxon>Streptomycetaceae</taxon>
        <taxon>Streptomyces</taxon>
    </lineage>
</organism>
<feature type="transmembrane region" description="Helical" evidence="5">
    <location>
        <begin position="66"/>
        <end position="87"/>
    </location>
</feature>
<accession>A0ABU2LHY8</accession>
<dbReference type="InterPro" id="IPR003339">
    <property type="entry name" value="ABC/ECF_trnsptr_transmembrane"/>
</dbReference>
<feature type="transmembrane region" description="Helical" evidence="5">
    <location>
        <begin position="266"/>
        <end position="286"/>
    </location>
</feature>
<name>A0ABU2LHY8_9ACTN</name>
<keyword evidence="2 5" id="KW-0812">Transmembrane</keyword>
<feature type="transmembrane region" description="Helical" evidence="5">
    <location>
        <begin position="22"/>
        <end position="54"/>
    </location>
</feature>
<feature type="transmembrane region" description="Helical" evidence="5">
    <location>
        <begin position="129"/>
        <end position="146"/>
    </location>
</feature>
<proteinExistence type="predicted"/>
<gene>
    <name evidence="6" type="ORF">RNC47_00890</name>
</gene>
<comment type="caution">
    <text evidence="6">The sequence shown here is derived from an EMBL/GenBank/DDBJ whole genome shotgun (WGS) entry which is preliminary data.</text>
</comment>
<dbReference type="EMBL" id="JAVREM010000001">
    <property type="protein sequence ID" value="MDT0316887.1"/>
    <property type="molecule type" value="Genomic_DNA"/>
</dbReference>
<dbReference type="Pfam" id="PF02361">
    <property type="entry name" value="CbiQ"/>
    <property type="match status" value="1"/>
</dbReference>
<keyword evidence="3 5" id="KW-1133">Transmembrane helix</keyword>
<dbReference type="RefSeq" id="WP_311594618.1">
    <property type="nucleotide sequence ID" value="NZ_JAVREM010000001.1"/>
</dbReference>
<evidence type="ECO:0000256" key="4">
    <source>
        <dbReference type="ARBA" id="ARBA00023136"/>
    </source>
</evidence>
<evidence type="ECO:0000313" key="6">
    <source>
        <dbReference type="EMBL" id="MDT0316887.1"/>
    </source>
</evidence>
<dbReference type="Proteomes" id="UP001183420">
    <property type="component" value="Unassembled WGS sequence"/>
</dbReference>
<keyword evidence="7" id="KW-1185">Reference proteome</keyword>
<reference evidence="7" key="1">
    <citation type="submission" date="2023-07" db="EMBL/GenBank/DDBJ databases">
        <title>30 novel species of actinomycetes from the DSMZ collection.</title>
        <authorList>
            <person name="Nouioui I."/>
        </authorList>
    </citation>
    <scope>NUCLEOTIDE SEQUENCE [LARGE SCALE GENOMIC DNA]</scope>
    <source>
        <strain evidence="7">DSM 44918</strain>
    </source>
</reference>
<protein>
    <submittedName>
        <fullName evidence="6">CbiQ family ECF transporter T component</fullName>
    </submittedName>
</protein>
<dbReference type="PANTHER" id="PTHR33514">
    <property type="entry name" value="PROTEIN ABCI12, CHLOROPLASTIC"/>
    <property type="match status" value="1"/>
</dbReference>
<keyword evidence="4 5" id="KW-0472">Membrane</keyword>
<evidence type="ECO:0000256" key="2">
    <source>
        <dbReference type="ARBA" id="ARBA00022692"/>
    </source>
</evidence>
<sequence>MSAGLLDRAATTLPRALHPGAWWLWALGLAIAASRTTNPLLLALVLAVAGYVVVRRRTDAPWALSFRMYLLFGAFIVVMRVLFRIVFGGGQGGTVLFTLPEIPLPEAAAGIRLLGAVSAEELLGGAYDGLQLATMVVCVGAANALANPKRLLKSLPGALHEVGTSVVVALSVAPQLVESVQRVRRARRLRGAGERGTAALRGIVVPVLEDALSRSLALAAAMASRGYGRTGDTPPRVRLVVGTLVIGGLLGISAGLYGLLDSAAPRYLGLPLLLAGAGVAVLGFLLGGRRVRRSNYRPDRWRAGELLTAAAGVTTAALMFLSSRVDPANLYPSLNPLSWPEVSPLPVVAVLVGLLPAVLAPPPPTNQPAPPPGKAPA</sequence>
<comment type="subcellular location">
    <subcellularLocation>
        <location evidence="1">Membrane</location>
        <topology evidence="1">Multi-pass membrane protein</topology>
    </subcellularLocation>
</comment>